<evidence type="ECO:0000256" key="8">
    <source>
        <dbReference type="ARBA" id="ARBA00023242"/>
    </source>
</evidence>
<name>A0AAV5SEL5_9BILA</name>
<evidence type="ECO:0000313" key="9">
    <source>
        <dbReference type="EMBL" id="GMS79093.1"/>
    </source>
</evidence>
<accession>A0AAV5SEL5</accession>
<keyword evidence="5" id="KW-0677">Repeat</keyword>
<evidence type="ECO:0000256" key="4">
    <source>
        <dbReference type="ARBA" id="ARBA00022723"/>
    </source>
</evidence>
<evidence type="ECO:0000256" key="1">
    <source>
        <dbReference type="ARBA" id="ARBA00004123"/>
    </source>
</evidence>
<keyword evidence="10" id="KW-1185">Reference proteome</keyword>
<dbReference type="EMBL" id="BTSX01000001">
    <property type="protein sequence ID" value="GMS79093.1"/>
    <property type="molecule type" value="Genomic_DNA"/>
</dbReference>
<gene>
    <name evidence="9" type="ORF">PENTCL1PPCAC_1268</name>
</gene>
<dbReference type="GO" id="GO:0008143">
    <property type="term" value="F:poly(A) binding"/>
    <property type="evidence" value="ECO:0007669"/>
    <property type="project" value="InterPro"/>
</dbReference>
<evidence type="ECO:0000256" key="7">
    <source>
        <dbReference type="ARBA" id="ARBA00022833"/>
    </source>
</evidence>
<evidence type="ECO:0000256" key="3">
    <source>
        <dbReference type="ARBA" id="ARBA00015071"/>
    </source>
</evidence>
<dbReference type="GO" id="GO:0005634">
    <property type="term" value="C:nucleus"/>
    <property type="evidence" value="ECO:0007669"/>
    <property type="project" value="UniProtKB-SubCell"/>
</dbReference>
<comment type="subcellular location">
    <subcellularLocation>
        <location evidence="1">Nucleus</location>
    </subcellularLocation>
</comment>
<dbReference type="PANTHER" id="PTHR14738:SF29">
    <property type="entry name" value="ZINC FINGER CCCH DOMAIN-CONTAINING PROTEIN 14"/>
    <property type="match status" value="1"/>
</dbReference>
<dbReference type="InterPro" id="IPR040366">
    <property type="entry name" value="Nab2/ZC3H14"/>
</dbReference>
<dbReference type="Proteomes" id="UP001432027">
    <property type="component" value="Unassembled WGS sequence"/>
</dbReference>
<dbReference type="GO" id="GO:0005737">
    <property type="term" value="C:cytoplasm"/>
    <property type="evidence" value="ECO:0007669"/>
    <property type="project" value="TreeGrafter"/>
</dbReference>
<evidence type="ECO:0000256" key="6">
    <source>
        <dbReference type="ARBA" id="ARBA00022771"/>
    </source>
</evidence>
<keyword evidence="8" id="KW-0539">Nucleus</keyword>
<dbReference type="GO" id="GO:0008270">
    <property type="term" value="F:zinc ion binding"/>
    <property type="evidence" value="ECO:0007669"/>
    <property type="project" value="UniProtKB-KW"/>
</dbReference>
<keyword evidence="6" id="KW-0863">Zinc-finger</keyword>
<keyword evidence="7" id="KW-0862">Zinc</keyword>
<keyword evidence="4" id="KW-0479">Metal-binding</keyword>
<organism evidence="9 10">
    <name type="scientific">Pristionchus entomophagus</name>
    <dbReference type="NCBI Taxonomy" id="358040"/>
    <lineage>
        <taxon>Eukaryota</taxon>
        <taxon>Metazoa</taxon>
        <taxon>Ecdysozoa</taxon>
        <taxon>Nematoda</taxon>
        <taxon>Chromadorea</taxon>
        <taxon>Rhabditida</taxon>
        <taxon>Rhabditina</taxon>
        <taxon>Diplogasteromorpha</taxon>
        <taxon>Diplogasteroidea</taxon>
        <taxon>Neodiplogasteridae</taxon>
        <taxon>Pristionchus</taxon>
    </lineage>
</organism>
<evidence type="ECO:0000313" key="10">
    <source>
        <dbReference type="Proteomes" id="UP001432027"/>
    </source>
</evidence>
<feature type="non-terminal residue" evidence="9">
    <location>
        <position position="391"/>
    </location>
</feature>
<proteinExistence type="inferred from homology"/>
<comment type="similarity">
    <text evidence="2">Belongs to the ZC3H14 family.</text>
</comment>
<dbReference type="Gene3D" id="4.10.1000.40">
    <property type="match status" value="1"/>
</dbReference>
<evidence type="ECO:0000256" key="2">
    <source>
        <dbReference type="ARBA" id="ARBA00008423"/>
    </source>
</evidence>
<protein>
    <recommendedName>
        <fullName evidence="3">Zinc finger CCCH domain-containing protein 14</fullName>
    </recommendedName>
</protein>
<comment type="caution">
    <text evidence="9">The sequence shown here is derived from an EMBL/GenBank/DDBJ whole genome shotgun (WGS) entry which is preliminary data.</text>
</comment>
<evidence type="ECO:0000256" key="5">
    <source>
        <dbReference type="ARBA" id="ARBA00022737"/>
    </source>
</evidence>
<dbReference type="PANTHER" id="PTHR14738">
    <property type="entry name" value="ZINC FINGER CCCH DOMAIN-CONTAINING PROTEIN 14"/>
    <property type="match status" value="1"/>
</dbReference>
<dbReference type="AlphaFoldDB" id="A0AAV5SEL5"/>
<sequence>MADLAGYQQWLAKQKHQPVFINNYWCAMLAYDMAESNLSESFKIPYFIVEEELTKEDNNEKLENQKEAYISNALRHWVVHLLKTLKEDTNVSNYEEMLRDFFELEENVLPSGVCNPLTPSTSFHNLPTECKLWIFYTLRNHGKSNNRSLRTMTKDQRGNTYHIVPDCRLYVRLNGPTINHSIDYENLKYHPWGSLYRFVLSQPCILLCENENQWNPVWKAFMSFKLNNLYYAIHPTMTVELIKLNVILIMRDGERQDFEETISKLAPVEKTAKIKKLKKKNVAVGSADIISEVEALKTGLEAVVVQEPIVKEVTPTTPTEVKPKAQSKKRIEKCWQFPQCPLENRCPYVHPKFPCSKFPNCPRGWECIWLHEFCPNDDNCTEPNCAYEHIH</sequence>
<reference evidence="9" key="1">
    <citation type="submission" date="2023-10" db="EMBL/GenBank/DDBJ databases">
        <title>Genome assembly of Pristionchus species.</title>
        <authorList>
            <person name="Yoshida K."/>
            <person name="Sommer R.J."/>
        </authorList>
    </citation>
    <scope>NUCLEOTIDE SEQUENCE</scope>
    <source>
        <strain evidence="9">RS0144</strain>
    </source>
</reference>
<dbReference type="GO" id="GO:0043488">
    <property type="term" value="P:regulation of mRNA stability"/>
    <property type="evidence" value="ECO:0007669"/>
    <property type="project" value="InterPro"/>
</dbReference>